<evidence type="ECO:0000256" key="3">
    <source>
        <dbReference type="ARBA" id="ARBA00023136"/>
    </source>
</evidence>
<dbReference type="Pfam" id="PF00015">
    <property type="entry name" value="MCPsignal"/>
    <property type="match status" value="1"/>
</dbReference>
<dbReference type="PROSITE" id="PS50111">
    <property type="entry name" value="CHEMOTAXIS_TRANSDUC_2"/>
    <property type="match status" value="1"/>
</dbReference>
<dbReference type="STRING" id="1196031.A361_25950"/>
<sequence>MGEKKGYKFGLRKKLVFFITSLAIITYTTSAIFLYFLFPGIEEMLPFGEAVFTIITLGMGIFWSGVLAFFAAGFIIKPLQKLEKTALMAANGDIGQDAELSKSDDEIRSLGIAFNHMLFNLRDMVHKIDENFRETNEKVIAMSSESSAAAEQADSIARTISEISQGADSSAVSIQSTAESMEDVLRIAQEVQDTAKASQNVSGEMVQDLMESKKVIHSLISGIEKLARDNVESLQTVKRLEQNAVKVEQIIQLVGDIAAQTNLLALNASIEAARAGDHGKGFAVVAEEVRKLADESAQAVQGISELIKNIQEEVRNVVTQISYQVETANNEVKKGTKTNEVIEEMAKVVNEMAASVSAISGLVDNQMEGIQLTSTQSQEVAAIAEETSAGAQEVSAATQHQTAVIGNVERLAIELKEQAEKLNSTITKFKL</sequence>
<dbReference type="CDD" id="cd06225">
    <property type="entry name" value="HAMP"/>
    <property type="match status" value="1"/>
</dbReference>
<dbReference type="Pfam" id="PF00672">
    <property type="entry name" value="HAMP"/>
    <property type="match status" value="1"/>
</dbReference>
<keyword evidence="4 6" id="KW-0807">Transducer</keyword>
<comment type="subcellular location">
    <subcellularLocation>
        <location evidence="1">Cell membrane</location>
    </subcellularLocation>
</comment>
<dbReference type="eggNOG" id="COG0840">
    <property type="taxonomic scope" value="Bacteria"/>
</dbReference>
<protein>
    <submittedName>
        <fullName evidence="10">Chemotaxis protein</fullName>
    </submittedName>
</protein>
<evidence type="ECO:0000259" key="9">
    <source>
        <dbReference type="PROSITE" id="PS50885"/>
    </source>
</evidence>
<dbReference type="PANTHER" id="PTHR32089:SF114">
    <property type="entry name" value="METHYL-ACCEPTING CHEMOTAXIS PROTEIN MCPB"/>
    <property type="match status" value="1"/>
</dbReference>
<dbReference type="InterPro" id="IPR004089">
    <property type="entry name" value="MCPsignal_dom"/>
</dbReference>
<dbReference type="EMBL" id="CP015506">
    <property type="protein sequence ID" value="AND42453.1"/>
    <property type="molecule type" value="Genomic_DNA"/>
</dbReference>
<comment type="similarity">
    <text evidence="5">Belongs to the methyl-accepting chemotaxis (MCP) protein family.</text>
</comment>
<dbReference type="PANTHER" id="PTHR32089">
    <property type="entry name" value="METHYL-ACCEPTING CHEMOTAXIS PROTEIN MCPB"/>
    <property type="match status" value="1"/>
</dbReference>
<dbReference type="KEGG" id="bon:A361_25950"/>
<dbReference type="Gene3D" id="1.10.287.950">
    <property type="entry name" value="Methyl-accepting chemotaxis protein"/>
    <property type="match status" value="1"/>
</dbReference>
<evidence type="ECO:0000256" key="1">
    <source>
        <dbReference type="ARBA" id="ARBA00004236"/>
    </source>
</evidence>
<feature type="transmembrane region" description="Helical" evidence="7">
    <location>
        <begin position="50"/>
        <end position="76"/>
    </location>
</feature>
<dbReference type="AlphaFoldDB" id="A0A160MHD3"/>
<dbReference type="SUPFAM" id="SSF58104">
    <property type="entry name" value="Methyl-accepting chemotaxis protein (MCP) signaling domain"/>
    <property type="match status" value="1"/>
</dbReference>
<evidence type="ECO:0000313" key="10">
    <source>
        <dbReference type="EMBL" id="AND42453.1"/>
    </source>
</evidence>
<evidence type="ECO:0000313" key="11">
    <source>
        <dbReference type="Proteomes" id="UP000077856"/>
    </source>
</evidence>
<keyword evidence="2" id="KW-1003">Cell membrane</keyword>
<evidence type="ECO:0000256" key="6">
    <source>
        <dbReference type="PROSITE-ProRule" id="PRU00284"/>
    </source>
</evidence>
<dbReference type="GO" id="GO:0007165">
    <property type="term" value="P:signal transduction"/>
    <property type="evidence" value="ECO:0007669"/>
    <property type="project" value="UniProtKB-KW"/>
</dbReference>
<dbReference type="Gene3D" id="1.10.8.500">
    <property type="entry name" value="HAMP domain in histidine kinase"/>
    <property type="match status" value="1"/>
</dbReference>
<evidence type="ECO:0000256" key="4">
    <source>
        <dbReference type="ARBA" id="ARBA00023224"/>
    </source>
</evidence>
<feature type="domain" description="Methyl-accepting transducer" evidence="8">
    <location>
        <begin position="145"/>
        <end position="395"/>
    </location>
</feature>
<evidence type="ECO:0000259" key="8">
    <source>
        <dbReference type="PROSITE" id="PS50111"/>
    </source>
</evidence>
<name>A0A160MHD3_9BACI</name>
<dbReference type="GO" id="GO:0005886">
    <property type="term" value="C:plasma membrane"/>
    <property type="evidence" value="ECO:0007669"/>
    <property type="project" value="UniProtKB-SubCell"/>
</dbReference>
<dbReference type="InterPro" id="IPR003660">
    <property type="entry name" value="HAMP_dom"/>
</dbReference>
<accession>A0A160MHD3</accession>
<dbReference type="SMART" id="SM00304">
    <property type="entry name" value="HAMP"/>
    <property type="match status" value="1"/>
</dbReference>
<reference evidence="10 11" key="1">
    <citation type="submission" date="2016-04" db="EMBL/GenBank/DDBJ databases">
        <title>Complete genome sequence of Bacillus oceanisediminis strain 2691.</title>
        <authorList>
            <person name="Jeong H."/>
            <person name="Kim H.J."/>
            <person name="Lee D.-W."/>
        </authorList>
    </citation>
    <scope>NUCLEOTIDE SEQUENCE [LARGE SCALE GENOMIC DNA]</scope>
    <source>
        <strain evidence="10 11">2691</strain>
    </source>
</reference>
<gene>
    <name evidence="10" type="ORF">A361_25950</name>
</gene>
<dbReference type="Proteomes" id="UP000077856">
    <property type="component" value="Chromosome"/>
</dbReference>
<dbReference type="SMART" id="SM00283">
    <property type="entry name" value="MA"/>
    <property type="match status" value="1"/>
</dbReference>
<proteinExistence type="inferred from homology"/>
<dbReference type="PROSITE" id="PS50885">
    <property type="entry name" value="HAMP"/>
    <property type="match status" value="1"/>
</dbReference>
<evidence type="ECO:0000256" key="5">
    <source>
        <dbReference type="ARBA" id="ARBA00029447"/>
    </source>
</evidence>
<evidence type="ECO:0000256" key="2">
    <source>
        <dbReference type="ARBA" id="ARBA00022475"/>
    </source>
</evidence>
<keyword evidence="7" id="KW-0812">Transmembrane</keyword>
<keyword evidence="7" id="KW-1133">Transmembrane helix</keyword>
<evidence type="ECO:0000256" key="7">
    <source>
        <dbReference type="SAM" id="Phobius"/>
    </source>
</evidence>
<organism evidence="10 11">
    <name type="scientific">Cytobacillus oceanisediminis 2691</name>
    <dbReference type="NCBI Taxonomy" id="1196031"/>
    <lineage>
        <taxon>Bacteria</taxon>
        <taxon>Bacillati</taxon>
        <taxon>Bacillota</taxon>
        <taxon>Bacilli</taxon>
        <taxon>Bacillales</taxon>
        <taxon>Bacillaceae</taxon>
        <taxon>Cytobacillus</taxon>
    </lineage>
</organism>
<dbReference type="RefSeq" id="WP_009332254.1">
    <property type="nucleotide sequence ID" value="NZ_CP015506.1"/>
</dbReference>
<feature type="transmembrane region" description="Helical" evidence="7">
    <location>
        <begin position="15"/>
        <end position="38"/>
    </location>
</feature>
<keyword evidence="3 7" id="KW-0472">Membrane</keyword>
<feature type="domain" description="HAMP" evidence="9">
    <location>
        <begin position="73"/>
        <end position="126"/>
    </location>
</feature>